<sequence>MGKAIFKQRNGVLGVGVITPCGFITPEQLLGLGKLLPEVGAVGSKLTTRQTLVVLLPEENLDRFTTKLRELGLDVGCFGDIVRNVKGCPGNKSLCQRSLSDVFELAVEIQNKYSNQPTPHDFKISVAGCHRGCTDPHCADFGVTAAGQNEFDIYLGGRGGSRNPVHGQRVYQRISREAVFTALDHVLTAYRQLAEERERLCLTIRRVGIDPFVLPKDKLPKAEAEENDFLDFLAE</sequence>
<proteinExistence type="predicted"/>
<dbReference type="Pfam" id="PF03460">
    <property type="entry name" value="NIR_SIR_ferr"/>
    <property type="match status" value="1"/>
</dbReference>
<evidence type="ECO:0000313" key="8">
    <source>
        <dbReference type="EMBL" id="MZP30473.1"/>
    </source>
</evidence>
<dbReference type="InterPro" id="IPR006067">
    <property type="entry name" value="NO2/SO3_Rdtase_4Fe4S_dom"/>
</dbReference>
<dbReference type="Proteomes" id="UP000463470">
    <property type="component" value="Unassembled WGS sequence"/>
</dbReference>
<dbReference type="InterPro" id="IPR005117">
    <property type="entry name" value="NiRdtase/SiRdtase_haem-b_fer"/>
</dbReference>
<evidence type="ECO:0000256" key="4">
    <source>
        <dbReference type="ARBA" id="ARBA00023004"/>
    </source>
</evidence>
<keyword evidence="2" id="KW-0479">Metal-binding</keyword>
<gene>
    <name evidence="8" type="ORF">GTO91_12190</name>
</gene>
<reference evidence="8 9" key="1">
    <citation type="submission" date="2020-01" db="EMBL/GenBank/DDBJ databases">
        <title>Whole-genome sequence of Heliobacterium undosum DSM 13378.</title>
        <authorList>
            <person name="Kyndt J.A."/>
            <person name="Meyer T.E."/>
        </authorList>
    </citation>
    <scope>NUCLEOTIDE SEQUENCE [LARGE SCALE GENOMIC DNA]</scope>
    <source>
        <strain evidence="8 9">DSM 13378</strain>
    </source>
</reference>
<keyword evidence="5" id="KW-0411">Iron-sulfur</keyword>
<name>A0A845L2I7_9FIRM</name>
<accession>A0A845L2I7</accession>
<comment type="caution">
    <text evidence="8">The sequence shown here is derived from an EMBL/GenBank/DDBJ whole genome shotgun (WGS) entry which is preliminary data.</text>
</comment>
<dbReference type="AlphaFoldDB" id="A0A845L2I7"/>
<feature type="domain" description="Nitrite/sulphite reductase 4Fe-4S" evidence="6">
    <location>
        <begin position="79"/>
        <end position="212"/>
    </location>
</feature>
<evidence type="ECO:0000256" key="5">
    <source>
        <dbReference type="ARBA" id="ARBA00023014"/>
    </source>
</evidence>
<keyword evidence="4" id="KW-0408">Iron</keyword>
<dbReference type="GO" id="GO:0051536">
    <property type="term" value="F:iron-sulfur cluster binding"/>
    <property type="evidence" value="ECO:0007669"/>
    <property type="project" value="UniProtKB-KW"/>
</dbReference>
<evidence type="ECO:0000313" key="9">
    <source>
        <dbReference type="Proteomes" id="UP000463470"/>
    </source>
</evidence>
<evidence type="ECO:0000256" key="3">
    <source>
        <dbReference type="ARBA" id="ARBA00023002"/>
    </source>
</evidence>
<dbReference type="InterPro" id="IPR045854">
    <property type="entry name" value="NO2/SO3_Rdtase_4Fe4S_sf"/>
</dbReference>
<dbReference type="GO" id="GO:0046872">
    <property type="term" value="F:metal ion binding"/>
    <property type="evidence" value="ECO:0007669"/>
    <property type="project" value="UniProtKB-KW"/>
</dbReference>
<dbReference type="InterPro" id="IPR036136">
    <property type="entry name" value="Nit/Sulf_reduc_fer-like_dom_sf"/>
</dbReference>
<dbReference type="SUPFAM" id="SSF55124">
    <property type="entry name" value="Nitrite/Sulfite reductase N-terminal domain-like"/>
    <property type="match status" value="1"/>
</dbReference>
<organism evidence="8 9">
    <name type="scientific">Heliomicrobium undosum</name>
    <dbReference type="NCBI Taxonomy" id="121734"/>
    <lineage>
        <taxon>Bacteria</taxon>
        <taxon>Bacillati</taxon>
        <taxon>Bacillota</taxon>
        <taxon>Clostridia</taxon>
        <taxon>Eubacteriales</taxon>
        <taxon>Heliobacteriaceae</taxon>
        <taxon>Heliomicrobium</taxon>
    </lineage>
</organism>
<dbReference type="SUPFAM" id="SSF56014">
    <property type="entry name" value="Nitrite and sulphite reductase 4Fe-4S domain-like"/>
    <property type="match status" value="1"/>
</dbReference>
<dbReference type="PANTHER" id="PTHR43809:SF1">
    <property type="entry name" value="NITRITE REDUCTASE (NADH) LARGE SUBUNIT"/>
    <property type="match status" value="1"/>
</dbReference>
<dbReference type="Pfam" id="PF01077">
    <property type="entry name" value="NIR_SIR"/>
    <property type="match status" value="1"/>
</dbReference>
<dbReference type="RefSeq" id="WP_161258998.1">
    <property type="nucleotide sequence ID" value="NZ_WXEY01000014.1"/>
</dbReference>
<dbReference type="EMBL" id="WXEY01000014">
    <property type="protein sequence ID" value="MZP30473.1"/>
    <property type="molecule type" value="Genomic_DNA"/>
</dbReference>
<evidence type="ECO:0000256" key="1">
    <source>
        <dbReference type="ARBA" id="ARBA00022617"/>
    </source>
</evidence>
<dbReference type="GO" id="GO:0020037">
    <property type="term" value="F:heme binding"/>
    <property type="evidence" value="ECO:0007669"/>
    <property type="project" value="InterPro"/>
</dbReference>
<keyword evidence="1" id="KW-0349">Heme</keyword>
<protein>
    <submittedName>
        <fullName evidence="8">Nitrite reductase</fullName>
    </submittedName>
</protein>
<evidence type="ECO:0000259" key="7">
    <source>
        <dbReference type="Pfam" id="PF03460"/>
    </source>
</evidence>
<dbReference type="GO" id="GO:0016491">
    <property type="term" value="F:oxidoreductase activity"/>
    <property type="evidence" value="ECO:0007669"/>
    <property type="project" value="UniProtKB-KW"/>
</dbReference>
<dbReference type="PANTHER" id="PTHR43809">
    <property type="entry name" value="NITRITE REDUCTASE (NADH) LARGE SUBUNIT"/>
    <property type="match status" value="1"/>
</dbReference>
<evidence type="ECO:0000259" key="6">
    <source>
        <dbReference type="Pfam" id="PF01077"/>
    </source>
</evidence>
<evidence type="ECO:0000256" key="2">
    <source>
        <dbReference type="ARBA" id="ARBA00022723"/>
    </source>
</evidence>
<dbReference type="Gene3D" id="3.90.480.10">
    <property type="entry name" value="Sulfite Reductase Hemoprotein,Domain 2"/>
    <property type="match status" value="1"/>
</dbReference>
<dbReference type="InterPro" id="IPR052034">
    <property type="entry name" value="NasD-like"/>
</dbReference>
<keyword evidence="9" id="KW-1185">Reference proteome</keyword>
<dbReference type="Gene3D" id="3.30.413.10">
    <property type="entry name" value="Sulfite Reductase Hemoprotein, domain 1"/>
    <property type="match status" value="1"/>
</dbReference>
<keyword evidence="3" id="KW-0560">Oxidoreductase</keyword>
<feature type="domain" description="Nitrite/Sulfite reductase ferredoxin-like" evidence="7">
    <location>
        <begin position="7"/>
        <end position="70"/>
    </location>
</feature>
<dbReference type="OrthoDB" id="9800558at2"/>